<accession>Q1IK54</accession>
<keyword evidence="4" id="KW-1185">Reference proteome</keyword>
<dbReference type="InterPro" id="IPR032033">
    <property type="entry name" value="Cytochrome_P460"/>
</dbReference>
<evidence type="ECO:0000313" key="3">
    <source>
        <dbReference type="EMBL" id="ABF42746.1"/>
    </source>
</evidence>
<dbReference type="RefSeq" id="WP_011524545.1">
    <property type="nucleotide sequence ID" value="NC_008009.1"/>
</dbReference>
<dbReference type="EMBL" id="CP000360">
    <property type="protein sequence ID" value="ABF42746.1"/>
    <property type="molecule type" value="Genomic_DNA"/>
</dbReference>
<dbReference type="AlphaFoldDB" id="Q1IK54"/>
<dbReference type="CDD" id="cd20752">
    <property type="entry name" value="cyt_c'_beta"/>
    <property type="match status" value="1"/>
</dbReference>
<evidence type="ECO:0000256" key="1">
    <source>
        <dbReference type="SAM" id="SignalP"/>
    </source>
</evidence>
<organism evidence="3 4">
    <name type="scientific">Koribacter versatilis (strain Ellin345)</name>
    <dbReference type="NCBI Taxonomy" id="204669"/>
    <lineage>
        <taxon>Bacteria</taxon>
        <taxon>Pseudomonadati</taxon>
        <taxon>Acidobacteriota</taxon>
        <taxon>Terriglobia</taxon>
        <taxon>Terriglobales</taxon>
        <taxon>Candidatus Korobacteraceae</taxon>
        <taxon>Candidatus Korobacter</taxon>
    </lineage>
</organism>
<gene>
    <name evidence="3" type="ordered locus">Acid345_3746</name>
</gene>
<feature type="domain" description="Cytochrome P460" evidence="2">
    <location>
        <begin position="33"/>
        <end position="165"/>
    </location>
</feature>
<dbReference type="STRING" id="204669.Acid345_3746"/>
<dbReference type="Pfam" id="PF16694">
    <property type="entry name" value="Cytochrome_P460"/>
    <property type="match status" value="1"/>
</dbReference>
<sequence>MRHTLARIVGFTAILLSLGSLTAQSTDEGVPFPNGFRNWFLVNSMIVTKDSPIADQLGGMHIIYVNAKGLPTLKKSSPLPYPDGTVFADDVHEFLLKDGAYVEARKKVVAVMVKDAKKYSATGGWGFQVWTAGDPSKPLVPDTAHAAKACFTCHTPQKAQDYTFSTYIP</sequence>
<protein>
    <submittedName>
        <fullName evidence="3">Cytochrome c</fullName>
    </submittedName>
</protein>
<reference evidence="3 4" key="1">
    <citation type="journal article" date="2009" name="Appl. Environ. Microbiol.">
        <title>Three genomes from the phylum Acidobacteria provide insight into the lifestyles of these microorganisms in soils.</title>
        <authorList>
            <person name="Ward N.L."/>
            <person name="Challacombe J.F."/>
            <person name="Janssen P.H."/>
            <person name="Henrissat B."/>
            <person name="Coutinho P.M."/>
            <person name="Wu M."/>
            <person name="Xie G."/>
            <person name="Haft D.H."/>
            <person name="Sait M."/>
            <person name="Badger J."/>
            <person name="Barabote R.D."/>
            <person name="Bradley B."/>
            <person name="Brettin T.S."/>
            <person name="Brinkac L.M."/>
            <person name="Bruce D."/>
            <person name="Creasy T."/>
            <person name="Daugherty S.C."/>
            <person name="Davidsen T.M."/>
            <person name="DeBoy R.T."/>
            <person name="Detter J.C."/>
            <person name="Dodson R.J."/>
            <person name="Durkin A.S."/>
            <person name="Ganapathy A."/>
            <person name="Gwinn-Giglio M."/>
            <person name="Han C.S."/>
            <person name="Khouri H."/>
            <person name="Kiss H."/>
            <person name="Kothari S.P."/>
            <person name="Madupu R."/>
            <person name="Nelson K.E."/>
            <person name="Nelson W.C."/>
            <person name="Paulsen I."/>
            <person name="Penn K."/>
            <person name="Ren Q."/>
            <person name="Rosovitz M.J."/>
            <person name="Selengut J.D."/>
            <person name="Shrivastava S."/>
            <person name="Sullivan S.A."/>
            <person name="Tapia R."/>
            <person name="Thompson L.S."/>
            <person name="Watkins K.L."/>
            <person name="Yang Q."/>
            <person name="Yu C."/>
            <person name="Zafar N."/>
            <person name="Zhou L."/>
            <person name="Kuske C.R."/>
        </authorList>
    </citation>
    <scope>NUCLEOTIDE SEQUENCE [LARGE SCALE GENOMIC DNA]</scope>
    <source>
        <strain evidence="3 4">Ellin345</strain>
    </source>
</reference>
<dbReference type="EnsemblBacteria" id="ABF42746">
    <property type="protein sequence ID" value="ABF42746"/>
    <property type="gene ID" value="Acid345_3746"/>
</dbReference>
<dbReference type="KEGG" id="aba:Acid345_3746"/>
<dbReference type="Proteomes" id="UP000002432">
    <property type="component" value="Chromosome"/>
</dbReference>
<proteinExistence type="predicted"/>
<feature type="signal peptide" evidence="1">
    <location>
        <begin position="1"/>
        <end position="25"/>
    </location>
</feature>
<evidence type="ECO:0000313" key="4">
    <source>
        <dbReference type="Proteomes" id="UP000002432"/>
    </source>
</evidence>
<dbReference type="HOGENOM" id="CLU_106310_3_0_0"/>
<evidence type="ECO:0000259" key="2">
    <source>
        <dbReference type="Pfam" id="PF16694"/>
    </source>
</evidence>
<dbReference type="InterPro" id="IPR038142">
    <property type="entry name" value="Cytochrome_P460_sp"/>
</dbReference>
<feature type="chain" id="PRO_5004191595" evidence="1">
    <location>
        <begin position="26"/>
        <end position="169"/>
    </location>
</feature>
<keyword evidence="1" id="KW-0732">Signal</keyword>
<dbReference type="eggNOG" id="ENOG50324BI">
    <property type="taxonomic scope" value="Bacteria"/>
</dbReference>
<name>Q1IK54_KORVE</name>
<dbReference type="Gene3D" id="3.50.70.20">
    <property type="entry name" value="Cytochrome P460"/>
    <property type="match status" value="1"/>
</dbReference>